<name>A0A0G0ZF68_9BACT</name>
<dbReference type="AlphaFoldDB" id="A0A0G0ZF68"/>
<dbReference type="EMBL" id="LCDF01000016">
    <property type="protein sequence ID" value="KKS47390.1"/>
    <property type="molecule type" value="Genomic_DNA"/>
</dbReference>
<proteinExistence type="predicted"/>
<evidence type="ECO:0000313" key="2">
    <source>
        <dbReference type="Proteomes" id="UP000034036"/>
    </source>
</evidence>
<reference evidence="1 2" key="1">
    <citation type="journal article" date="2015" name="Nature">
        <title>rRNA introns, odd ribosomes, and small enigmatic genomes across a large radiation of phyla.</title>
        <authorList>
            <person name="Brown C.T."/>
            <person name="Hug L.A."/>
            <person name="Thomas B.C."/>
            <person name="Sharon I."/>
            <person name="Castelle C.J."/>
            <person name="Singh A."/>
            <person name="Wilkins M.J."/>
            <person name="Williams K.H."/>
            <person name="Banfield J.F."/>
        </authorList>
    </citation>
    <scope>NUCLEOTIDE SEQUENCE [LARGE SCALE GENOMIC DNA]</scope>
</reference>
<gene>
    <name evidence="1" type="ORF">UV11_C0016G0005</name>
</gene>
<protein>
    <submittedName>
        <fullName evidence="1">Uncharacterized protein</fullName>
    </submittedName>
</protein>
<evidence type="ECO:0000313" key="1">
    <source>
        <dbReference type="EMBL" id="KKS47390.1"/>
    </source>
</evidence>
<comment type="caution">
    <text evidence="1">The sequence shown here is derived from an EMBL/GenBank/DDBJ whole genome shotgun (WGS) entry which is preliminary data.</text>
</comment>
<dbReference type="Proteomes" id="UP000034036">
    <property type="component" value="Unassembled WGS sequence"/>
</dbReference>
<accession>A0A0G0ZF68</accession>
<organism evidence="1 2">
    <name type="scientific">Candidatus Giovannonibacteria bacterium GW2011_GWF2_42_19</name>
    <dbReference type="NCBI Taxonomy" id="1618659"/>
    <lineage>
        <taxon>Bacteria</taxon>
        <taxon>Candidatus Giovannoniibacteriota</taxon>
    </lineage>
</organism>
<sequence length="214" mass="23875">MRPSEIVFNQPLGQPLIEDITIGSVVAKSDELFLERAVESLIERIVGRCFVTRKIMRKMKMFHGISKVFGKFRSIVRLDVLHLSFQQIMHPSKEVSGVFGVFGLIHSGKSDLGIDVDAGEDVSSHAGSQHRDPIERDEKPTPSLFLELSNAASRLIVSPSRSAKDEIQRCYLCISSFAVFAPIVHKALDSQKCLPIMGRQSMLTLFTKTKFRSG</sequence>